<dbReference type="Pfam" id="PF00046">
    <property type="entry name" value="Homeodomain"/>
    <property type="match status" value="1"/>
</dbReference>
<feature type="region of interest" description="Disordered" evidence="3">
    <location>
        <begin position="772"/>
        <end position="806"/>
    </location>
</feature>
<evidence type="ECO:0000259" key="4">
    <source>
        <dbReference type="PROSITE" id="PS50071"/>
    </source>
</evidence>
<gene>
    <name evidence="5" type="ORF">HOLleu_06433</name>
</gene>
<feature type="region of interest" description="Disordered" evidence="3">
    <location>
        <begin position="343"/>
        <end position="482"/>
    </location>
</feature>
<protein>
    <submittedName>
        <fullName evidence="5">Homeobox protein aristaless-like 4</fullName>
    </submittedName>
</protein>
<dbReference type="PROSITE" id="PS50071">
    <property type="entry name" value="HOMEOBOX_2"/>
    <property type="match status" value="1"/>
</dbReference>
<feature type="compositionally biased region" description="Polar residues" evidence="3">
    <location>
        <begin position="162"/>
        <end position="186"/>
    </location>
</feature>
<dbReference type="Proteomes" id="UP001152320">
    <property type="component" value="Chromosome 2"/>
</dbReference>
<keyword evidence="6" id="KW-1185">Reference proteome</keyword>
<evidence type="ECO:0000256" key="2">
    <source>
        <dbReference type="RuleBase" id="RU000682"/>
    </source>
</evidence>
<dbReference type="InterPro" id="IPR001356">
    <property type="entry name" value="HD"/>
</dbReference>
<dbReference type="CDD" id="cd00086">
    <property type="entry name" value="homeodomain"/>
    <property type="match status" value="1"/>
</dbReference>
<feature type="compositionally biased region" description="Basic and acidic residues" evidence="3">
    <location>
        <begin position="560"/>
        <end position="600"/>
    </location>
</feature>
<comment type="subcellular location">
    <subcellularLocation>
        <location evidence="1 2">Nucleus</location>
    </subcellularLocation>
</comment>
<comment type="caution">
    <text evidence="5">The sequence shown here is derived from an EMBL/GenBank/DDBJ whole genome shotgun (WGS) entry which is preliminary data.</text>
</comment>
<evidence type="ECO:0000313" key="6">
    <source>
        <dbReference type="Proteomes" id="UP001152320"/>
    </source>
</evidence>
<evidence type="ECO:0000256" key="1">
    <source>
        <dbReference type="PROSITE-ProRule" id="PRU00108"/>
    </source>
</evidence>
<feature type="region of interest" description="Disordered" evidence="3">
    <location>
        <begin position="552"/>
        <end position="641"/>
    </location>
</feature>
<sequence length="840" mass="94823">MELSQSSGKRNVVEMDSSPGIANFQHTTSDGSEIHGETSLAQHESGRVKSRKNRIIFNAAQLNALERLFQDVNYPDMELRAKIAQRLDIDESRVTVSRNSSLKDDSNQQRTLEWLRAQNSQQTPPDDVAERNPQSQRSDAHQTFQRLEETPSQQRPRDIREPTTQQERNGSSVHDSTVVRNASSHSYNREHTVYQGNNSRAQSRSREDMPPNKDVQELQGNHLGEALERLGAGHSHLIGSGTPLLGVHHPPLPAYPWNMPSQIQPYPSPFHGYPSNFPLYDSSLRPVHMASPSRQYHYSPEFISFPSPQTNEWNLISQNSDDPAFNRTRNLHENSFNDVRLSNEKLSQRDVNTSSGIHQLSRPSPGQDNRKRLRSFSDESDDNRRVRKKRRKKKFRKRRSKIRKDTKKTELSLAELANPNRHNHIQFDSDKEKNERKNLSRRRKNVKSKLRRQVSSSWDEAGSSSESEKRSSSTSIFSSTSDSDFEIPYCKLTRNQRMPLSQQRPYFSPNNGLTQLASAVGSVKTAGYAGSKGPSISYFEGTTSSVTIVSGSGTDVPTLHYKETTEQDGLSDTRRNATGKPQRDENERNKSPKGQEHDFEPTTFLNLLFGPKSPEIPSGNFSDEDQQAKQSQNRKSKKDDILSESWQIAQNFSSSSTVNHVKVNSSMSTNNQPRSASCQITKAYPSGHLGQGTSYNGENSYRQFTLHYGKNNPISSMKPQNRPRGIIRPLPQKPSTTNAHHVTDSTSNDTQGYILQKCTTVSFSPSKRITGTVRPWVDDTPRATSNPEQDISRPVREPVPMEGPPPNKVCTIVKDSLSPIDLLAKYLTWTGSCYTAQKYH</sequence>
<keyword evidence="1 2" id="KW-0238">DNA-binding</keyword>
<evidence type="ECO:0000313" key="5">
    <source>
        <dbReference type="EMBL" id="KAJ8047438.1"/>
    </source>
</evidence>
<feature type="compositionally biased region" description="Basic residues" evidence="3">
    <location>
        <begin position="439"/>
        <end position="452"/>
    </location>
</feature>
<feature type="region of interest" description="Disordered" evidence="3">
    <location>
        <begin position="1"/>
        <end position="49"/>
    </location>
</feature>
<feature type="DNA-binding region" description="Homeobox" evidence="1">
    <location>
        <begin position="50"/>
        <end position="97"/>
    </location>
</feature>
<dbReference type="Gene3D" id="1.10.10.60">
    <property type="entry name" value="Homeodomain-like"/>
    <property type="match status" value="1"/>
</dbReference>
<organism evidence="5 6">
    <name type="scientific">Holothuria leucospilota</name>
    <name type="common">Black long sea cucumber</name>
    <name type="synonym">Mertensiothuria leucospilota</name>
    <dbReference type="NCBI Taxonomy" id="206669"/>
    <lineage>
        <taxon>Eukaryota</taxon>
        <taxon>Metazoa</taxon>
        <taxon>Echinodermata</taxon>
        <taxon>Eleutherozoa</taxon>
        <taxon>Echinozoa</taxon>
        <taxon>Holothuroidea</taxon>
        <taxon>Aspidochirotacea</taxon>
        <taxon>Aspidochirotida</taxon>
        <taxon>Holothuriidae</taxon>
        <taxon>Holothuria</taxon>
    </lineage>
</organism>
<feature type="compositionally biased region" description="Low complexity" evidence="3">
    <location>
        <begin position="455"/>
        <end position="465"/>
    </location>
</feature>
<proteinExistence type="predicted"/>
<feature type="compositionally biased region" description="Basic residues" evidence="3">
    <location>
        <begin position="385"/>
        <end position="406"/>
    </location>
</feature>
<name>A0A9Q1CMG3_HOLLE</name>
<dbReference type="AlphaFoldDB" id="A0A9Q1CMG3"/>
<accession>A0A9Q1CMG3</accession>
<feature type="region of interest" description="Disordered" evidence="3">
    <location>
        <begin position="116"/>
        <end position="216"/>
    </location>
</feature>
<dbReference type="GO" id="GO:0003677">
    <property type="term" value="F:DNA binding"/>
    <property type="evidence" value="ECO:0007669"/>
    <property type="project" value="UniProtKB-UniRule"/>
</dbReference>
<dbReference type="SUPFAM" id="SSF46689">
    <property type="entry name" value="Homeodomain-like"/>
    <property type="match status" value="1"/>
</dbReference>
<dbReference type="EMBL" id="JAIZAY010000002">
    <property type="protein sequence ID" value="KAJ8047438.1"/>
    <property type="molecule type" value="Genomic_DNA"/>
</dbReference>
<feature type="compositionally biased region" description="Polar residues" evidence="3">
    <location>
        <begin position="349"/>
        <end position="367"/>
    </location>
</feature>
<dbReference type="GO" id="GO:0005634">
    <property type="term" value="C:nucleus"/>
    <property type="evidence" value="ECO:0007669"/>
    <property type="project" value="UniProtKB-SubCell"/>
</dbReference>
<evidence type="ECO:0000256" key="3">
    <source>
        <dbReference type="SAM" id="MobiDB-lite"/>
    </source>
</evidence>
<feature type="compositionally biased region" description="Basic and acidic residues" evidence="3">
    <location>
        <begin position="204"/>
        <end position="216"/>
    </location>
</feature>
<feature type="domain" description="Homeobox" evidence="4">
    <location>
        <begin position="48"/>
        <end position="96"/>
    </location>
</feature>
<reference evidence="5" key="1">
    <citation type="submission" date="2021-10" db="EMBL/GenBank/DDBJ databases">
        <title>Tropical sea cucumber genome reveals ecological adaptation and Cuvierian tubules defense mechanism.</title>
        <authorList>
            <person name="Chen T."/>
        </authorList>
    </citation>
    <scope>NUCLEOTIDE SEQUENCE</scope>
    <source>
        <strain evidence="5">Nanhai2018</strain>
        <tissue evidence="5">Muscle</tissue>
    </source>
</reference>
<dbReference type="InterPro" id="IPR009057">
    <property type="entry name" value="Homeodomain-like_sf"/>
</dbReference>
<feature type="compositionally biased region" description="Basic and acidic residues" evidence="3">
    <location>
        <begin position="425"/>
        <end position="438"/>
    </location>
</feature>
<dbReference type="OrthoDB" id="6159439at2759"/>
<dbReference type="SMART" id="SM00389">
    <property type="entry name" value="HOX"/>
    <property type="match status" value="1"/>
</dbReference>
<feature type="compositionally biased region" description="Low complexity" evidence="3">
    <location>
        <begin position="472"/>
        <end position="482"/>
    </location>
</feature>
<keyword evidence="1 2" id="KW-0371">Homeobox</keyword>
<keyword evidence="1 2" id="KW-0539">Nucleus</keyword>
<feature type="compositionally biased region" description="Polar residues" evidence="3">
    <location>
        <begin position="132"/>
        <end position="154"/>
    </location>
</feature>